<dbReference type="CAZy" id="GH9">
    <property type="family name" value="Glycoside Hydrolase Family 9"/>
</dbReference>
<dbReference type="InterPro" id="IPR013783">
    <property type="entry name" value="Ig-like_fold"/>
</dbReference>
<evidence type="ECO:0000313" key="7">
    <source>
        <dbReference type="Proteomes" id="UP000000238"/>
    </source>
</evidence>
<dbReference type="SUPFAM" id="SSF48208">
    <property type="entry name" value="Six-hairpin glycosidases"/>
    <property type="match status" value="1"/>
</dbReference>
<dbReference type="Proteomes" id="UP000000238">
    <property type="component" value="Chromosome"/>
</dbReference>
<organism evidence="6 7">
    <name type="scientific">Hahella chejuensis (strain KCTC 2396)</name>
    <dbReference type="NCBI Taxonomy" id="349521"/>
    <lineage>
        <taxon>Bacteria</taxon>
        <taxon>Pseudomonadati</taxon>
        <taxon>Pseudomonadota</taxon>
        <taxon>Gammaproteobacteria</taxon>
        <taxon>Oceanospirillales</taxon>
        <taxon>Hahellaceae</taxon>
        <taxon>Hahella</taxon>
    </lineage>
</organism>
<dbReference type="eggNOG" id="ENOG502Z8YH">
    <property type="taxonomic scope" value="Bacteria"/>
</dbReference>
<evidence type="ECO:0000259" key="5">
    <source>
        <dbReference type="Pfam" id="PF02927"/>
    </source>
</evidence>
<evidence type="ECO:0000313" key="6">
    <source>
        <dbReference type="EMBL" id="ABC33517.1"/>
    </source>
</evidence>
<evidence type="ECO:0000256" key="1">
    <source>
        <dbReference type="ARBA" id="ARBA00007072"/>
    </source>
</evidence>
<dbReference type="RefSeq" id="WP_011400567.1">
    <property type="nucleotide sequence ID" value="NC_007645.1"/>
</dbReference>
<dbReference type="InterPro" id="IPR001701">
    <property type="entry name" value="Glyco_hydro_9"/>
</dbReference>
<dbReference type="AlphaFoldDB" id="Q2S757"/>
<dbReference type="InterPro" id="IPR004197">
    <property type="entry name" value="Cellulase_Ig-like"/>
</dbReference>
<dbReference type="InterPro" id="IPR014756">
    <property type="entry name" value="Ig_E-set"/>
</dbReference>
<evidence type="ECO:0000259" key="4">
    <source>
        <dbReference type="Pfam" id="PF00759"/>
    </source>
</evidence>
<dbReference type="Gene3D" id="2.60.40.10">
    <property type="entry name" value="Immunoglobulins"/>
    <property type="match status" value="1"/>
</dbReference>
<name>Q2S757_HAHCH</name>
<dbReference type="SUPFAM" id="SSF81296">
    <property type="entry name" value="E set domains"/>
    <property type="match status" value="1"/>
</dbReference>
<gene>
    <name evidence="6" type="ordered locus">HCH_06898</name>
</gene>
<dbReference type="GO" id="GO:0008810">
    <property type="term" value="F:cellulase activity"/>
    <property type="evidence" value="ECO:0007669"/>
    <property type="project" value="InterPro"/>
</dbReference>
<sequence length="564" mass="64677">MSTSLLVNHLGYSCDAVKRCIVQSRERLTGSTAQLLSEDGEIMARFALGEPMRVASWHTGDCYVVDFSQVSETGRYYFEMDGCELNGDRTRSHWFDIAPTIGRRLTPMITEYFRLVRCQGRYDDYDRNLPFFGQRKSGRVDVSGGWYDASGDVSKYLSHLSYANYMAPQQTPLVVWSLLSAAARLPKAVQAQAGEEALYGADFLCRMFDEDEGYFYQIVFDRWSKDPEQRNICNYATQKGYKSERWEASLRQGGGMAIAALAAAAQYSVALGVYDKPYRRIAERAFAHLQENNLAYLDNGKENIIDDYCALLAAVELYQLTGLERYSQYATARIRNLVNKQSCGHGYEGWWRVEEDNDRPFFHASDEGLPIIALLRAQEVMEGDIPLQFFVRRALEFYLAISRDVDNPFGYPRQLVKPLKQRPRAQFFFPHNNESGYWWQGENARLGSLTAASRWYRRQNEVPERLQAELRGFEQNLQNWLLGVNPFNCCMLEGVGHNNPQYSELYPASKGGICNGVTSSLHDEMDIAMMETDDPLHSWRWSEQWLPHAAWWLLAFSLEDQGVS</sequence>
<protein>
    <submittedName>
        <fullName evidence="6">Uncharacterized protein</fullName>
    </submittedName>
</protein>
<dbReference type="OrthoDB" id="9808897at2"/>
<dbReference type="Pfam" id="PF00759">
    <property type="entry name" value="Glyco_hydro_9"/>
    <property type="match status" value="1"/>
</dbReference>
<reference evidence="6 7" key="1">
    <citation type="journal article" date="2005" name="Nucleic Acids Res.">
        <title>Genomic blueprint of Hahella chejuensis, a marine microbe producing an algicidal agent.</title>
        <authorList>
            <person name="Jeong H."/>
            <person name="Yim J.H."/>
            <person name="Lee C."/>
            <person name="Choi S.-H."/>
            <person name="Park Y.K."/>
            <person name="Yoon S.H."/>
            <person name="Hur C.-G."/>
            <person name="Kang H.-Y."/>
            <person name="Kim D."/>
            <person name="Lee H.H."/>
            <person name="Park K.H."/>
            <person name="Park S.-H."/>
            <person name="Park H.-S."/>
            <person name="Lee H.K."/>
            <person name="Oh T.K."/>
            <person name="Kim J.F."/>
        </authorList>
    </citation>
    <scope>NUCLEOTIDE SEQUENCE [LARGE SCALE GENOMIC DNA]</scope>
    <source>
        <strain evidence="6 7">KCTC 2396</strain>
    </source>
</reference>
<dbReference type="Gene3D" id="1.50.10.10">
    <property type="match status" value="1"/>
</dbReference>
<dbReference type="CDD" id="cd02850">
    <property type="entry name" value="E_set_Cellulase_N"/>
    <property type="match status" value="1"/>
</dbReference>
<feature type="domain" description="Cellulase Ig-like" evidence="5">
    <location>
        <begin position="4"/>
        <end position="83"/>
    </location>
</feature>
<dbReference type="Pfam" id="PF02927">
    <property type="entry name" value="CelD_N"/>
    <property type="match status" value="1"/>
</dbReference>
<dbReference type="KEGG" id="hch:HCH_06898"/>
<keyword evidence="7" id="KW-1185">Reference proteome</keyword>
<evidence type="ECO:0000256" key="3">
    <source>
        <dbReference type="ARBA" id="ARBA00023326"/>
    </source>
</evidence>
<dbReference type="EMBL" id="CP000155">
    <property type="protein sequence ID" value="ABC33517.1"/>
    <property type="molecule type" value="Genomic_DNA"/>
</dbReference>
<dbReference type="HOGENOM" id="CLU_033791_0_0_6"/>
<dbReference type="InterPro" id="IPR008928">
    <property type="entry name" value="6-hairpin_glycosidase_sf"/>
</dbReference>
<keyword evidence="3" id="KW-0624">Polysaccharide degradation</keyword>
<dbReference type="STRING" id="349521.HCH_06898"/>
<feature type="domain" description="Glycoside hydrolase family 9" evidence="4">
    <location>
        <begin position="135"/>
        <end position="502"/>
    </location>
</feature>
<evidence type="ECO:0000256" key="2">
    <source>
        <dbReference type="ARBA" id="ARBA00023277"/>
    </source>
</evidence>
<proteinExistence type="inferred from homology"/>
<dbReference type="GO" id="GO:0000272">
    <property type="term" value="P:polysaccharide catabolic process"/>
    <property type="evidence" value="ECO:0007669"/>
    <property type="project" value="UniProtKB-KW"/>
</dbReference>
<dbReference type="InterPro" id="IPR012341">
    <property type="entry name" value="6hp_glycosidase-like_sf"/>
</dbReference>
<keyword evidence="2" id="KW-0119">Carbohydrate metabolism</keyword>
<comment type="similarity">
    <text evidence="1">Belongs to the glycosyl hydrolase 9 (cellulase E) family.</text>
</comment>
<accession>Q2S757</accession>